<comment type="subcellular location">
    <subcellularLocation>
        <location evidence="1">Membrane</location>
        <topology evidence="1">Multi-pass membrane protein</topology>
    </subcellularLocation>
</comment>
<feature type="transmembrane region" description="Helical" evidence="11">
    <location>
        <begin position="111"/>
        <end position="134"/>
    </location>
</feature>
<evidence type="ECO:0000256" key="3">
    <source>
        <dbReference type="ARBA" id="ARBA00022448"/>
    </source>
</evidence>
<evidence type="ECO:0000256" key="4">
    <source>
        <dbReference type="ARBA" id="ARBA00022449"/>
    </source>
</evidence>
<feature type="transmembrane region" description="Helical" evidence="11">
    <location>
        <begin position="390"/>
        <end position="411"/>
    </location>
</feature>
<dbReference type="GO" id="GO:0016020">
    <property type="term" value="C:membrane"/>
    <property type="evidence" value="ECO:0007669"/>
    <property type="project" value="UniProtKB-SubCell"/>
</dbReference>
<comment type="caution">
    <text evidence="13">The sequence shown here is derived from an EMBL/GenBank/DDBJ whole genome shotgun (WGS) entry which is preliminary data.</text>
</comment>
<feature type="transmembrane region" description="Helical" evidence="11">
    <location>
        <begin position="328"/>
        <end position="350"/>
    </location>
</feature>
<dbReference type="GO" id="GO:0015297">
    <property type="term" value="F:antiporter activity"/>
    <property type="evidence" value="ECO:0007669"/>
    <property type="project" value="UniProtKB-KW"/>
</dbReference>
<feature type="transmembrane region" description="Helical" evidence="11">
    <location>
        <begin position="146"/>
        <end position="169"/>
    </location>
</feature>
<keyword evidence="9 11" id="KW-0472">Membrane</keyword>
<sequence>MTAGFPAPMDSHTMLRFLVGLVVLLLTARLLGALARRLGMPAVVGELMAGVLLGPSLLAEFLPGVAHALLPGDAATMHVIDGVAQLGVLLLVGVTGSHLQADTMRRYRRTALSVSLWGLAIPMSLGVGLGLLLPTPVGSEGGTDRWIYALFLGVAMGVTALPVIAKTLADMDLLHRRIGQVILTAGTVDDTVCWLLLSILAAAATGAVTFGGMTFAVLAPIGFAAAAATLGRVLVRLIMRRAAAADGAGASVAAAVLVMLSGATIAHALRLEPIFGAFVAGLLVGAPGAADHTKLAALRTMVMAVLAPIFLATAGLRMDLTALAEPKVALAGAVVLTVAIGGKFAGAYVGARFGGLGGREGLALGAGMNARGVVEVVVASTGLRLGVLDVATYTTIVLLAIVTSLMAAPLLRLAMRGIPETVTEHESRIGDDARPRSPATVA</sequence>
<evidence type="ECO:0000256" key="7">
    <source>
        <dbReference type="ARBA" id="ARBA00023053"/>
    </source>
</evidence>
<dbReference type="InterPro" id="IPR006153">
    <property type="entry name" value="Cation/H_exchanger_TM"/>
</dbReference>
<evidence type="ECO:0000256" key="11">
    <source>
        <dbReference type="SAM" id="Phobius"/>
    </source>
</evidence>
<feature type="transmembrane region" description="Helical" evidence="11">
    <location>
        <begin position="247"/>
        <end position="268"/>
    </location>
</feature>
<keyword evidence="8" id="KW-0406">Ion transport</keyword>
<dbReference type="GO" id="GO:1902600">
    <property type="term" value="P:proton transmembrane transport"/>
    <property type="evidence" value="ECO:0007669"/>
    <property type="project" value="InterPro"/>
</dbReference>
<dbReference type="Pfam" id="PF00999">
    <property type="entry name" value="Na_H_Exchanger"/>
    <property type="match status" value="1"/>
</dbReference>
<keyword evidence="7" id="KW-0915">Sodium</keyword>
<dbReference type="GO" id="GO:0006814">
    <property type="term" value="P:sodium ion transport"/>
    <property type="evidence" value="ECO:0007669"/>
    <property type="project" value="UniProtKB-KW"/>
</dbReference>
<evidence type="ECO:0000313" key="13">
    <source>
        <dbReference type="EMBL" id="GIM74429.1"/>
    </source>
</evidence>
<dbReference type="RefSeq" id="WP_212992002.1">
    <property type="nucleotide sequence ID" value="NZ_BAABEA010000030.1"/>
</dbReference>
<evidence type="ECO:0000256" key="1">
    <source>
        <dbReference type="ARBA" id="ARBA00004141"/>
    </source>
</evidence>
<feature type="transmembrane region" description="Helical" evidence="11">
    <location>
        <begin position="297"/>
        <end position="316"/>
    </location>
</feature>
<feature type="domain" description="Cation/H+ exchanger transmembrane" evidence="12">
    <location>
        <begin position="26"/>
        <end position="411"/>
    </location>
</feature>
<dbReference type="PANTHER" id="PTHR43562">
    <property type="entry name" value="NAPA-TYPE SODIUM/HYDROGEN ANTIPORTER"/>
    <property type="match status" value="1"/>
</dbReference>
<dbReference type="Gene3D" id="1.20.1530.20">
    <property type="match status" value="1"/>
</dbReference>
<evidence type="ECO:0000256" key="9">
    <source>
        <dbReference type="ARBA" id="ARBA00023136"/>
    </source>
</evidence>
<keyword evidence="10" id="KW-0739">Sodium transport</keyword>
<feature type="transmembrane region" description="Helical" evidence="11">
    <location>
        <begin position="82"/>
        <end position="99"/>
    </location>
</feature>
<protein>
    <recommendedName>
        <fullName evidence="12">Cation/H+ exchanger transmembrane domain-containing protein</fullName>
    </recommendedName>
</protein>
<feature type="transmembrane region" description="Helical" evidence="11">
    <location>
        <begin position="47"/>
        <end position="70"/>
    </location>
</feature>
<keyword evidence="3" id="KW-0813">Transport</keyword>
<keyword evidence="5 11" id="KW-0812">Transmembrane</keyword>
<proteinExistence type="inferred from homology"/>
<dbReference type="AlphaFoldDB" id="A0A919SMF0"/>
<evidence type="ECO:0000313" key="14">
    <source>
        <dbReference type="Proteomes" id="UP000681340"/>
    </source>
</evidence>
<evidence type="ECO:0000256" key="5">
    <source>
        <dbReference type="ARBA" id="ARBA00022692"/>
    </source>
</evidence>
<keyword evidence="4" id="KW-0050">Antiport</keyword>
<dbReference type="EMBL" id="BOQL01000050">
    <property type="protein sequence ID" value="GIM74429.1"/>
    <property type="molecule type" value="Genomic_DNA"/>
</dbReference>
<dbReference type="InterPro" id="IPR038770">
    <property type="entry name" value="Na+/solute_symporter_sf"/>
</dbReference>
<dbReference type="PANTHER" id="PTHR43562:SF3">
    <property type="entry name" value="SODIUM ION_PROTON EXCHANGER (EUROFUNG)"/>
    <property type="match status" value="1"/>
</dbReference>
<dbReference type="Proteomes" id="UP000681340">
    <property type="component" value="Unassembled WGS sequence"/>
</dbReference>
<keyword evidence="14" id="KW-1185">Reference proteome</keyword>
<feature type="transmembrane region" description="Helical" evidence="11">
    <location>
        <begin position="181"/>
        <end position="204"/>
    </location>
</feature>
<comment type="similarity">
    <text evidence="2">Belongs to the monovalent cation:proton antiporter 2 (CPA2) transporter (TC 2.A.37) family.</text>
</comment>
<evidence type="ECO:0000259" key="12">
    <source>
        <dbReference type="Pfam" id="PF00999"/>
    </source>
</evidence>
<keyword evidence="6 11" id="KW-1133">Transmembrane helix</keyword>
<evidence type="ECO:0000256" key="8">
    <source>
        <dbReference type="ARBA" id="ARBA00023065"/>
    </source>
</evidence>
<evidence type="ECO:0000256" key="2">
    <source>
        <dbReference type="ARBA" id="ARBA00005551"/>
    </source>
</evidence>
<gene>
    <name evidence="13" type="ORF">Aau02nite_60930</name>
</gene>
<organism evidence="13 14">
    <name type="scientific">Actinoplanes auranticolor</name>
    <dbReference type="NCBI Taxonomy" id="47988"/>
    <lineage>
        <taxon>Bacteria</taxon>
        <taxon>Bacillati</taxon>
        <taxon>Actinomycetota</taxon>
        <taxon>Actinomycetes</taxon>
        <taxon>Micromonosporales</taxon>
        <taxon>Micromonosporaceae</taxon>
        <taxon>Actinoplanes</taxon>
    </lineage>
</organism>
<feature type="transmembrane region" description="Helical" evidence="11">
    <location>
        <begin position="14"/>
        <end position="35"/>
    </location>
</feature>
<name>A0A919SMF0_9ACTN</name>
<evidence type="ECO:0000256" key="10">
    <source>
        <dbReference type="ARBA" id="ARBA00023201"/>
    </source>
</evidence>
<reference evidence="13" key="1">
    <citation type="submission" date="2021-03" db="EMBL/GenBank/DDBJ databases">
        <title>Whole genome shotgun sequence of Actinoplanes auranticolor NBRC 12245.</title>
        <authorList>
            <person name="Komaki H."/>
            <person name="Tamura T."/>
        </authorList>
    </citation>
    <scope>NUCLEOTIDE SEQUENCE</scope>
    <source>
        <strain evidence="13">NBRC 12245</strain>
    </source>
</reference>
<evidence type="ECO:0000256" key="6">
    <source>
        <dbReference type="ARBA" id="ARBA00022989"/>
    </source>
</evidence>
<feature type="transmembrane region" description="Helical" evidence="11">
    <location>
        <begin position="210"/>
        <end position="235"/>
    </location>
</feature>
<accession>A0A919SMF0</accession>